<evidence type="ECO:0000313" key="2">
    <source>
        <dbReference type="EMBL" id="GFY17271.1"/>
    </source>
</evidence>
<dbReference type="EMBL" id="BMAU01021343">
    <property type="protein sequence ID" value="GFY17271.1"/>
    <property type="molecule type" value="Genomic_DNA"/>
</dbReference>
<name>A0A8X6SZN2_TRICX</name>
<dbReference type="GO" id="GO:0015074">
    <property type="term" value="P:DNA integration"/>
    <property type="evidence" value="ECO:0007669"/>
    <property type="project" value="InterPro"/>
</dbReference>
<dbReference type="InterPro" id="IPR001584">
    <property type="entry name" value="Integrase_cat-core"/>
</dbReference>
<evidence type="ECO:0000259" key="1">
    <source>
        <dbReference type="PROSITE" id="PS50994"/>
    </source>
</evidence>
<organism evidence="2 3">
    <name type="scientific">Trichonephila clavipes</name>
    <name type="common">Golden silk orbweaver</name>
    <name type="synonym">Nephila clavipes</name>
    <dbReference type="NCBI Taxonomy" id="2585209"/>
    <lineage>
        <taxon>Eukaryota</taxon>
        <taxon>Metazoa</taxon>
        <taxon>Ecdysozoa</taxon>
        <taxon>Arthropoda</taxon>
        <taxon>Chelicerata</taxon>
        <taxon>Arachnida</taxon>
        <taxon>Araneae</taxon>
        <taxon>Araneomorphae</taxon>
        <taxon>Entelegynae</taxon>
        <taxon>Araneoidea</taxon>
        <taxon>Nephilidae</taxon>
        <taxon>Trichonephila</taxon>
    </lineage>
</organism>
<dbReference type="Gene3D" id="3.30.420.10">
    <property type="entry name" value="Ribonuclease H-like superfamily/Ribonuclease H"/>
    <property type="match status" value="1"/>
</dbReference>
<proteinExistence type="predicted"/>
<sequence>MNQQYQADLVDMQSLSKFNDGYRYLLTCICVLSKYAWAIPLHDKNAKTVVSAFEQIFSERVPLKLQTDAGKEFTNKLFQNYLKKKKIGFFMTSNNTKASIVERFNRTLKTKMWKFFTEKNTKRYIGVVDKLVYSYNNTWHRSIQMTPASVTETNQSQVWENLYGKQNNKRFSKLLGFEPGEIKGKVESSYIADPNASFPLIYVYSDLVEPQIVGDVQAPLLKIVKVEGKDGEVVNAHYTRPHYVPVIRRHFQTVEMVLRLHSGELVPFERGRVIAVLHFRMRQIGQSFQKGYGIGGWFKRLCVFRTALPFLTRGAKSVGKEVLKTGTQIVNDLLEGQNLEDAAKHRTKETGRKLAREAIKKADDMLGQGKKYKRKKRFSKHIIPSKARKAKGRDIFDT</sequence>
<reference evidence="2" key="1">
    <citation type="submission" date="2020-08" db="EMBL/GenBank/DDBJ databases">
        <title>Multicomponent nature underlies the extraordinary mechanical properties of spider dragline silk.</title>
        <authorList>
            <person name="Kono N."/>
            <person name="Nakamura H."/>
            <person name="Mori M."/>
            <person name="Yoshida Y."/>
            <person name="Ohtoshi R."/>
            <person name="Malay A.D."/>
            <person name="Moran D.A.P."/>
            <person name="Tomita M."/>
            <person name="Numata K."/>
            <person name="Arakawa K."/>
        </authorList>
    </citation>
    <scope>NUCLEOTIDE SEQUENCE</scope>
</reference>
<protein>
    <submittedName>
        <fullName evidence="2">Uncharacterized transposon-derived protein F54H12.3</fullName>
    </submittedName>
</protein>
<accession>A0A8X6SZN2</accession>
<dbReference type="PANTHER" id="PTHR46585:SF1">
    <property type="entry name" value="CHROMO DOMAIN-CONTAINING PROTEIN"/>
    <property type="match status" value="1"/>
</dbReference>
<dbReference type="GO" id="GO:0003676">
    <property type="term" value="F:nucleic acid binding"/>
    <property type="evidence" value="ECO:0007669"/>
    <property type="project" value="InterPro"/>
</dbReference>
<dbReference type="Pfam" id="PF00665">
    <property type="entry name" value="rve"/>
    <property type="match status" value="1"/>
</dbReference>
<gene>
    <name evidence="2" type="primary">F54H12.3</name>
    <name evidence="2" type="ORF">TNCV_1090451</name>
</gene>
<feature type="domain" description="Integrase catalytic" evidence="1">
    <location>
        <begin position="1"/>
        <end position="155"/>
    </location>
</feature>
<dbReference type="InterPro" id="IPR036397">
    <property type="entry name" value="RNaseH_sf"/>
</dbReference>
<evidence type="ECO:0000313" key="3">
    <source>
        <dbReference type="Proteomes" id="UP000887159"/>
    </source>
</evidence>
<comment type="caution">
    <text evidence="2">The sequence shown here is derived from an EMBL/GenBank/DDBJ whole genome shotgun (WGS) entry which is preliminary data.</text>
</comment>
<dbReference type="PANTHER" id="PTHR46585">
    <property type="entry name" value="INTEGRASE CORE DOMAIN CONTAINING PROTEIN"/>
    <property type="match status" value="1"/>
</dbReference>
<dbReference type="SUPFAM" id="SSF53098">
    <property type="entry name" value="Ribonuclease H-like"/>
    <property type="match status" value="1"/>
</dbReference>
<dbReference type="InterPro" id="IPR012337">
    <property type="entry name" value="RNaseH-like_sf"/>
</dbReference>
<dbReference type="AlphaFoldDB" id="A0A8X6SZN2"/>
<keyword evidence="3" id="KW-1185">Reference proteome</keyword>
<dbReference type="Proteomes" id="UP000887159">
    <property type="component" value="Unassembled WGS sequence"/>
</dbReference>
<dbReference type="PROSITE" id="PS50994">
    <property type="entry name" value="INTEGRASE"/>
    <property type="match status" value="1"/>
</dbReference>